<dbReference type="Proteomes" id="UP000053890">
    <property type="component" value="Unassembled WGS sequence"/>
</dbReference>
<dbReference type="PROSITE" id="PS00062">
    <property type="entry name" value="ALDOKETO_REDUCTASE_2"/>
    <property type="match status" value="1"/>
</dbReference>
<dbReference type="EMBL" id="KQ474087">
    <property type="protein sequence ID" value="KPV72356.1"/>
    <property type="molecule type" value="Genomic_DNA"/>
</dbReference>
<evidence type="ECO:0000256" key="2">
    <source>
        <dbReference type="PIRSR" id="PIRSR000097-1"/>
    </source>
</evidence>
<dbReference type="GeneID" id="28979189"/>
<reference evidence="6 7" key="1">
    <citation type="journal article" date="2015" name="Front. Microbiol.">
        <title>Genome sequence of the plant growth promoting endophytic yeast Rhodotorula graminis WP1.</title>
        <authorList>
            <person name="Firrincieli A."/>
            <person name="Otillar R."/>
            <person name="Salamov A."/>
            <person name="Schmutz J."/>
            <person name="Khan Z."/>
            <person name="Redman R.S."/>
            <person name="Fleck N.D."/>
            <person name="Lindquist E."/>
            <person name="Grigoriev I.V."/>
            <person name="Doty S.L."/>
        </authorList>
    </citation>
    <scope>NUCLEOTIDE SEQUENCE [LARGE SCALE GENOMIC DNA]</scope>
    <source>
        <strain evidence="6 7">WP1</strain>
    </source>
</reference>
<dbReference type="Pfam" id="PF00248">
    <property type="entry name" value="Aldo_ket_red"/>
    <property type="match status" value="1"/>
</dbReference>
<dbReference type="InterPro" id="IPR023210">
    <property type="entry name" value="NADP_OxRdtase_dom"/>
</dbReference>
<dbReference type="InterPro" id="IPR018170">
    <property type="entry name" value="Aldo/ket_reductase_CS"/>
</dbReference>
<keyword evidence="1" id="KW-0560">Oxidoreductase</keyword>
<dbReference type="GO" id="GO:0016616">
    <property type="term" value="F:oxidoreductase activity, acting on the CH-OH group of donors, NAD or NADP as acceptor"/>
    <property type="evidence" value="ECO:0007669"/>
    <property type="project" value="UniProtKB-ARBA"/>
</dbReference>
<dbReference type="AlphaFoldDB" id="A0A0P9ESV5"/>
<protein>
    <submittedName>
        <fullName evidence="6">Xylose reductase</fullName>
    </submittedName>
</protein>
<dbReference type="SUPFAM" id="SSF51430">
    <property type="entry name" value="NAD(P)-linked oxidoreductase"/>
    <property type="match status" value="1"/>
</dbReference>
<dbReference type="PANTHER" id="PTHR11732">
    <property type="entry name" value="ALDO/KETO REDUCTASE"/>
    <property type="match status" value="1"/>
</dbReference>
<keyword evidence="7" id="KW-1185">Reference proteome</keyword>
<evidence type="ECO:0000313" key="7">
    <source>
        <dbReference type="Proteomes" id="UP000053890"/>
    </source>
</evidence>
<evidence type="ECO:0000256" key="3">
    <source>
        <dbReference type="PIRSR" id="PIRSR000097-2"/>
    </source>
</evidence>
<feature type="domain" description="NADP-dependent oxidoreductase" evidence="5">
    <location>
        <begin position="19"/>
        <end position="286"/>
    </location>
</feature>
<evidence type="ECO:0000259" key="5">
    <source>
        <dbReference type="Pfam" id="PF00248"/>
    </source>
</evidence>
<feature type="active site" description="Proton donor" evidence="2">
    <location>
        <position position="52"/>
    </location>
</feature>
<organism evidence="6 7">
    <name type="scientific">Rhodotorula graminis (strain WP1)</name>
    <dbReference type="NCBI Taxonomy" id="578459"/>
    <lineage>
        <taxon>Eukaryota</taxon>
        <taxon>Fungi</taxon>
        <taxon>Dikarya</taxon>
        <taxon>Basidiomycota</taxon>
        <taxon>Pucciniomycotina</taxon>
        <taxon>Microbotryomycetes</taxon>
        <taxon>Sporidiobolales</taxon>
        <taxon>Sporidiobolaceae</taxon>
        <taxon>Rhodotorula</taxon>
    </lineage>
</organism>
<dbReference type="OMA" id="EFGPYKT"/>
<proteinExistence type="predicted"/>
<dbReference type="STRING" id="578459.A0A0P9ESV5"/>
<dbReference type="FunFam" id="3.20.20.100:FF:000002">
    <property type="entry name" value="2,5-diketo-D-gluconic acid reductase A"/>
    <property type="match status" value="1"/>
</dbReference>
<name>A0A0P9ESV5_RHOGW</name>
<dbReference type="PRINTS" id="PR00069">
    <property type="entry name" value="ALDKETRDTASE"/>
</dbReference>
<dbReference type="PROSITE" id="PS00063">
    <property type="entry name" value="ALDOKETO_REDUCTASE_3"/>
    <property type="match status" value="1"/>
</dbReference>
<feature type="binding site" evidence="3">
    <location>
        <position position="110"/>
    </location>
    <ligand>
        <name>substrate</name>
    </ligand>
</feature>
<evidence type="ECO:0000313" key="6">
    <source>
        <dbReference type="EMBL" id="KPV72356.1"/>
    </source>
</evidence>
<evidence type="ECO:0000256" key="4">
    <source>
        <dbReference type="PIRSR" id="PIRSR000097-3"/>
    </source>
</evidence>
<gene>
    <name evidence="6" type="ORF">RHOBADRAFT_65609</name>
</gene>
<dbReference type="OrthoDB" id="416253at2759"/>
<evidence type="ECO:0000256" key="1">
    <source>
        <dbReference type="ARBA" id="ARBA00023002"/>
    </source>
</evidence>
<dbReference type="RefSeq" id="XP_018268405.1">
    <property type="nucleotide sequence ID" value="XM_018418742.1"/>
</dbReference>
<feature type="site" description="Lowers pKa of active site Tyr" evidence="4">
    <location>
        <position position="77"/>
    </location>
</feature>
<dbReference type="InterPro" id="IPR020471">
    <property type="entry name" value="AKR"/>
</dbReference>
<dbReference type="InterPro" id="IPR036812">
    <property type="entry name" value="NAD(P)_OxRdtase_dom_sf"/>
</dbReference>
<sequence>MVQTVPTFKLSTGAEFPLLGFGTWQAPDEEVKKAVAVALKAGYRHLDLAKVYQNQKAIAPAIADSGVPRSEIFITSKLWCSQHNPSLVEAALDDTLKELGLEYLDLYLIHWPVAFAAEGNPHDNLFPKENGEVKIDTSVSVVDTWKAMIKLLDTGKTKAIGVSNFSIEAIDAITKATGVAPAVHQVERHPRLLQRELIKHHKANNIALTAYSGFGNNNIGEPLLLTHPTVKKIAEQKGADAGQVLIAWGMHGGHAIIPKSVTESRIISNFKIVELSEDDIAAIDAIGDESKGGSYKRFNVPVTYNPKWPINVFNEKEEQGEKYSVNLGN</sequence>
<dbReference type="Gene3D" id="3.20.20.100">
    <property type="entry name" value="NADP-dependent oxidoreductase domain"/>
    <property type="match status" value="1"/>
</dbReference>
<dbReference type="PIRSF" id="PIRSF000097">
    <property type="entry name" value="AKR"/>
    <property type="match status" value="1"/>
</dbReference>
<accession>A0A0P9ESV5</accession>